<dbReference type="PROSITE" id="PS51174">
    <property type="entry name" value="BARWIN_3"/>
    <property type="match status" value="1"/>
</dbReference>
<dbReference type="Pfam" id="PF00967">
    <property type="entry name" value="Barwin"/>
    <property type="match status" value="1"/>
</dbReference>
<keyword evidence="1" id="KW-1015">Disulfide bond</keyword>
<evidence type="ECO:0000313" key="3">
    <source>
        <dbReference type="EMBL" id="CAL1392602.1"/>
    </source>
</evidence>
<dbReference type="PANTHER" id="PTHR46351">
    <property type="entry name" value="WOUND-INDUCED PROTEIN WIN2"/>
    <property type="match status" value="1"/>
</dbReference>
<dbReference type="InterPro" id="IPR044301">
    <property type="entry name" value="PR4"/>
</dbReference>
<dbReference type="SUPFAM" id="SSF50685">
    <property type="entry name" value="Barwin-like endoglucanases"/>
    <property type="match status" value="1"/>
</dbReference>
<proteinExistence type="predicted"/>
<protein>
    <recommendedName>
        <fullName evidence="2">Barwin domain-containing protein</fullName>
    </recommendedName>
</protein>
<accession>A0AAV2F3J0</accession>
<evidence type="ECO:0000313" key="4">
    <source>
        <dbReference type="Proteomes" id="UP001497516"/>
    </source>
</evidence>
<dbReference type="GO" id="GO:0004540">
    <property type="term" value="F:RNA nuclease activity"/>
    <property type="evidence" value="ECO:0007669"/>
    <property type="project" value="InterPro"/>
</dbReference>
<dbReference type="AlphaFoldDB" id="A0AAV2F3J0"/>
<dbReference type="CDD" id="cd00035">
    <property type="entry name" value="ChtBD1"/>
    <property type="match status" value="1"/>
</dbReference>
<dbReference type="InterPro" id="IPR036908">
    <property type="entry name" value="RlpA-like_sf"/>
</dbReference>
<organism evidence="3 4">
    <name type="scientific">Linum trigynum</name>
    <dbReference type="NCBI Taxonomy" id="586398"/>
    <lineage>
        <taxon>Eukaryota</taxon>
        <taxon>Viridiplantae</taxon>
        <taxon>Streptophyta</taxon>
        <taxon>Embryophyta</taxon>
        <taxon>Tracheophyta</taxon>
        <taxon>Spermatophyta</taxon>
        <taxon>Magnoliopsida</taxon>
        <taxon>eudicotyledons</taxon>
        <taxon>Gunneridae</taxon>
        <taxon>Pentapetalae</taxon>
        <taxon>rosids</taxon>
        <taxon>fabids</taxon>
        <taxon>Malpighiales</taxon>
        <taxon>Linaceae</taxon>
        <taxon>Linum</taxon>
    </lineage>
</organism>
<keyword evidence="4" id="KW-1185">Reference proteome</keyword>
<dbReference type="Gene3D" id="2.40.40.10">
    <property type="entry name" value="RlpA-like domain"/>
    <property type="match status" value="1"/>
</dbReference>
<reference evidence="3 4" key="1">
    <citation type="submission" date="2024-04" db="EMBL/GenBank/DDBJ databases">
        <authorList>
            <person name="Fracassetti M."/>
        </authorList>
    </citation>
    <scope>NUCLEOTIDE SEQUENCE [LARGE SCALE GENOMIC DNA]</scope>
</reference>
<dbReference type="GO" id="GO:0042742">
    <property type="term" value="P:defense response to bacterium"/>
    <property type="evidence" value="ECO:0007669"/>
    <property type="project" value="InterPro"/>
</dbReference>
<dbReference type="PANTHER" id="PTHR46351:SF3">
    <property type="entry name" value="WOUND-INDUCED PROTEIN WIN2"/>
    <property type="match status" value="1"/>
</dbReference>
<feature type="domain" description="Barwin" evidence="2">
    <location>
        <begin position="193"/>
        <end position="256"/>
    </location>
</feature>
<dbReference type="EMBL" id="OZ034819">
    <property type="protein sequence ID" value="CAL1392602.1"/>
    <property type="molecule type" value="Genomic_DNA"/>
</dbReference>
<dbReference type="GO" id="GO:0050832">
    <property type="term" value="P:defense response to fungus"/>
    <property type="evidence" value="ECO:0007669"/>
    <property type="project" value="InterPro"/>
</dbReference>
<gene>
    <name evidence="3" type="ORF">LTRI10_LOCUS33235</name>
</gene>
<evidence type="ECO:0000259" key="2">
    <source>
        <dbReference type="PROSITE" id="PS51174"/>
    </source>
</evidence>
<sequence length="256" mass="28424">MWYERATYRYTTTTTMMICRERRMLAVAVATCKVVIVLGALLLQIAQSQSPVERSDHKCGQYPDGTWAQCGPGRCCSTKFYCGDNWEHCDGIYCWYQCHKVPYPPAGGGVLIAPLLLNDTLHNRYLNGDHDDNDDLVEVRPANASSSSSSSSFSSPLSCAASLSRLPLASRHKYPFAALPAPRPQNNATVTHCGRCLKVTSFGVEGLPNQVKVRIAHEHTNQGLELLDFNTFKQLDIDGSEITKGRILVKYQFDNC</sequence>
<dbReference type="InterPro" id="IPR001153">
    <property type="entry name" value="Barwin_dom"/>
</dbReference>
<dbReference type="Proteomes" id="UP001497516">
    <property type="component" value="Chromosome 6"/>
</dbReference>
<evidence type="ECO:0000256" key="1">
    <source>
        <dbReference type="ARBA" id="ARBA00023157"/>
    </source>
</evidence>
<name>A0AAV2F3J0_9ROSI</name>